<evidence type="ECO:0000313" key="7">
    <source>
        <dbReference type="Proteomes" id="UP000887567"/>
    </source>
</evidence>
<evidence type="ECO:0000256" key="4">
    <source>
        <dbReference type="PROSITE-ProRule" id="PRU00134"/>
    </source>
</evidence>
<keyword evidence="1" id="KW-0479">Metal-binding</keyword>
<dbReference type="Proteomes" id="UP000887567">
    <property type="component" value="Unplaced"/>
</dbReference>
<keyword evidence="2 4" id="KW-0863">Zinc-finger</keyword>
<dbReference type="PANTHER" id="PTHR12298">
    <property type="entry name" value="PCDC2 PROGRAMMED CELL DEATH PROTEIN 2 -RELATED"/>
    <property type="match status" value="1"/>
</dbReference>
<evidence type="ECO:0000256" key="1">
    <source>
        <dbReference type="ARBA" id="ARBA00022723"/>
    </source>
</evidence>
<dbReference type="InterPro" id="IPR002893">
    <property type="entry name" value="Znf_MYND"/>
</dbReference>
<dbReference type="KEGG" id="epa:110235732"/>
<reference evidence="6" key="1">
    <citation type="submission" date="2022-11" db="UniProtKB">
        <authorList>
            <consortium name="EnsemblMetazoa"/>
        </authorList>
    </citation>
    <scope>IDENTIFICATION</scope>
</reference>
<proteinExistence type="predicted"/>
<name>A0A913YFN7_EXADI</name>
<feature type="domain" description="MYND-type" evidence="5">
    <location>
        <begin position="147"/>
        <end position="184"/>
    </location>
</feature>
<sequence>MADAESEVELGFIEKDYNILRLASPFFPSKVGGRPSWLNLQDIPDSKRLLCTNCQKNLVFLLQIYAPLTDGSPDDERCFHRALFVFCCKNPRCHKTNSNGVFAVFRNQLPRKNKFFSNNPPPELGEDRADWNGVDPEFRPRAFVSLCDVCGCLGDKKCSKCHKVCYCCRDHQVIGWKAGHKTDCSKLAESKDDQKAHATSPSSNNFLFPEFEIVTEPEPEESKTKERSEKERMKDFEKMTKNMNINASELGSKDDKELEKLAMAGKEDLLADKQFKAFKKRIAREPEQVLRYDKGGQPLWVSGDNQPSNTDIPPCLCGASRHFEFQIMPQLLNYLGVDSVEDSIDWGTVAIFTCTKNCEDGPAYHQEFVWKQDFTDTGLPGKALLR</sequence>
<dbReference type="RefSeq" id="XP_028513864.1">
    <property type="nucleotide sequence ID" value="XM_028658063.1"/>
</dbReference>
<dbReference type="PROSITE" id="PS01360">
    <property type="entry name" value="ZF_MYND_1"/>
    <property type="match status" value="1"/>
</dbReference>
<dbReference type="OrthoDB" id="443682at2759"/>
<dbReference type="SUPFAM" id="SSF144232">
    <property type="entry name" value="HIT/MYND zinc finger-like"/>
    <property type="match status" value="1"/>
</dbReference>
<organism evidence="6 7">
    <name type="scientific">Exaiptasia diaphana</name>
    <name type="common">Tropical sea anemone</name>
    <name type="synonym">Aiptasia pulchella</name>
    <dbReference type="NCBI Taxonomy" id="2652724"/>
    <lineage>
        <taxon>Eukaryota</taxon>
        <taxon>Metazoa</taxon>
        <taxon>Cnidaria</taxon>
        <taxon>Anthozoa</taxon>
        <taxon>Hexacorallia</taxon>
        <taxon>Actiniaria</taxon>
        <taxon>Aiptasiidae</taxon>
        <taxon>Exaiptasia</taxon>
    </lineage>
</organism>
<dbReference type="EnsemblMetazoa" id="XM_028658063.1">
    <property type="protein sequence ID" value="XP_028513864.1"/>
    <property type="gene ID" value="LOC110235732"/>
</dbReference>
<dbReference type="PANTHER" id="PTHR12298:SF4">
    <property type="entry name" value="PROGRAMMED CELL DEATH PROTEIN 2"/>
    <property type="match status" value="1"/>
</dbReference>
<dbReference type="GO" id="GO:0008270">
    <property type="term" value="F:zinc ion binding"/>
    <property type="evidence" value="ECO:0007669"/>
    <property type="project" value="UniProtKB-KW"/>
</dbReference>
<dbReference type="Pfam" id="PF01753">
    <property type="entry name" value="zf-MYND"/>
    <property type="match status" value="1"/>
</dbReference>
<evidence type="ECO:0000313" key="6">
    <source>
        <dbReference type="EnsemblMetazoa" id="XP_028513864.1"/>
    </source>
</evidence>
<protein>
    <recommendedName>
        <fullName evidence="5">MYND-type domain-containing protein</fullName>
    </recommendedName>
</protein>
<dbReference type="AlphaFoldDB" id="A0A913YFN7"/>
<evidence type="ECO:0000256" key="3">
    <source>
        <dbReference type="ARBA" id="ARBA00022833"/>
    </source>
</evidence>
<accession>A0A913YFN7</accession>
<dbReference type="Gene3D" id="6.10.140.2220">
    <property type="match status" value="1"/>
</dbReference>
<keyword evidence="3" id="KW-0862">Zinc</keyword>
<dbReference type="OMA" id="HQVIRYS"/>
<dbReference type="Pfam" id="PF04194">
    <property type="entry name" value="PDCD2_C"/>
    <property type="match status" value="1"/>
</dbReference>
<keyword evidence="7" id="KW-1185">Reference proteome</keyword>
<dbReference type="InterPro" id="IPR007320">
    <property type="entry name" value="PDCD2_C"/>
</dbReference>
<dbReference type="PROSITE" id="PS50865">
    <property type="entry name" value="ZF_MYND_2"/>
    <property type="match status" value="1"/>
</dbReference>
<evidence type="ECO:0000256" key="2">
    <source>
        <dbReference type="ARBA" id="ARBA00022771"/>
    </source>
</evidence>
<evidence type="ECO:0000259" key="5">
    <source>
        <dbReference type="PROSITE" id="PS50865"/>
    </source>
</evidence>
<dbReference type="GeneID" id="110235732"/>
<dbReference type="GO" id="GO:0005737">
    <property type="term" value="C:cytoplasm"/>
    <property type="evidence" value="ECO:0007669"/>
    <property type="project" value="InterPro"/>
</dbReference>
<dbReference type="GO" id="GO:0005634">
    <property type="term" value="C:nucleus"/>
    <property type="evidence" value="ECO:0007669"/>
    <property type="project" value="TreeGrafter"/>
</dbReference>